<dbReference type="AlphaFoldDB" id="A0A371GXV0"/>
<dbReference type="Proteomes" id="UP000257109">
    <property type="component" value="Unassembled WGS sequence"/>
</dbReference>
<evidence type="ECO:0000256" key="1">
    <source>
        <dbReference type="SAM" id="MobiDB-lite"/>
    </source>
</evidence>
<comment type="caution">
    <text evidence="2">The sequence shown here is derived from an EMBL/GenBank/DDBJ whole genome shotgun (WGS) entry which is preliminary data.</text>
</comment>
<proteinExistence type="predicted"/>
<organism evidence="2 3">
    <name type="scientific">Mucuna pruriens</name>
    <name type="common">Velvet bean</name>
    <name type="synonym">Dolichos pruriens</name>
    <dbReference type="NCBI Taxonomy" id="157652"/>
    <lineage>
        <taxon>Eukaryota</taxon>
        <taxon>Viridiplantae</taxon>
        <taxon>Streptophyta</taxon>
        <taxon>Embryophyta</taxon>
        <taxon>Tracheophyta</taxon>
        <taxon>Spermatophyta</taxon>
        <taxon>Magnoliopsida</taxon>
        <taxon>eudicotyledons</taxon>
        <taxon>Gunneridae</taxon>
        <taxon>Pentapetalae</taxon>
        <taxon>rosids</taxon>
        <taxon>fabids</taxon>
        <taxon>Fabales</taxon>
        <taxon>Fabaceae</taxon>
        <taxon>Papilionoideae</taxon>
        <taxon>50 kb inversion clade</taxon>
        <taxon>NPAAA clade</taxon>
        <taxon>indigoferoid/millettioid clade</taxon>
        <taxon>Phaseoleae</taxon>
        <taxon>Mucuna</taxon>
    </lineage>
</organism>
<name>A0A371GXV0_MUCPR</name>
<keyword evidence="3" id="KW-1185">Reference proteome</keyword>
<evidence type="ECO:0000313" key="2">
    <source>
        <dbReference type="EMBL" id="RDX95392.1"/>
    </source>
</evidence>
<sequence>MKKIRGAVEMGGVVSSLVQHENARAGIQRILPKNFPDLSIFTVPCIIGSRTFTDAMLDLGASINVMLTSIYKLLNLGDLEPTRIEVQLANRSVVRPLGVLEDVLVQIDVHARILSMEFGDTYVEFNIFDALKNLAEDHSTFSMDTIDGLMGEYFLLGTSSASLVRAEPDSKGERKVESDSIMQESAKTESFNLGGAETVFNSRRGAGFDSSRKESKQAQAQSDLRCPSLLLDRPQTTKLRPLPKHLKYAYLGDNQQFSMIIANNLNREQEEKLLEVLGKHKKAIG</sequence>
<gene>
    <name evidence="2" type="ORF">CR513_22092</name>
</gene>
<feature type="region of interest" description="Disordered" evidence="1">
    <location>
        <begin position="204"/>
        <end position="229"/>
    </location>
</feature>
<dbReference type="OrthoDB" id="1424255at2759"/>
<protein>
    <submittedName>
        <fullName evidence="2">Uncharacterized protein</fullName>
    </submittedName>
</protein>
<dbReference type="PANTHER" id="PTHR33067:SF9">
    <property type="entry name" value="RNA-DIRECTED DNA POLYMERASE"/>
    <property type="match status" value="1"/>
</dbReference>
<dbReference type="EMBL" id="QJKJ01004140">
    <property type="protein sequence ID" value="RDX95392.1"/>
    <property type="molecule type" value="Genomic_DNA"/>
</dbReference>
<dbReference type="PANTHER" id="PTHR33067">
    <property type="entry name" value="RNA-DIRECTED DNA POLYMERASE-RELATED"/>
    <property type="match status" value="1"/>
</dbReference>
<reference evidence="2" key="1">
    <citation type="submission" date="2018-05" db="EMBL/GenBank/DDBJ databases">
        <title>Draft genome of Mucuna pruriens seed.</title>
        <authorList>
            <person name="Nnadi N.E."/>
            <person name="Vos R."/>
            <person name="Hasami M.H."/>
            <person name="Devisetty U.K."/>
            <person name="Aguiy J.C."/>
        </authorList>
    </citation>
    <scope>NUCLEOTIDE SEQUENCE [LARGE SCALE GENOMIC DNA]</scope>
    <source>
        <strain evidence="2">JCA_2017</strain>
    </source>
</reference>
<dbReference type="InterPro" id="IPR021109">
    <property type="entry name" value="Peptidase_aspartic_dom_sf"/>
</dbReference>
<feature type="non-terminal residue" evidence="2">
    <location>
        <position position="1"/>
    </location>
</feature>
<dbReference type="CDD" id="cd00303">
    <property type="entry name" value="retropepsin_like"/>
    <property type="match status" value="1"/>
</dbReference>
<dbReference type="Gene3D" id="2.40.70.10">
    <property type="entry name" value="Acid Proteases"/>
    <property type="match status" value="1"/>
</dbReference>
<accession>A0A371GXV0</accession>
<evidence type="ECO:0000313" key="3">
    <source>
        <dbReference type="Proteomes" id="UP000257109"/>
    </source>
</evidence>